<proteinExistence type="predicted"/>
<gene>
    <name evidence="7" type="ORF">GCM10023147_06630</name>
</gene>
<dbReference type="PANTHER" id="PTHR30011:SF16">
    <property type="entry name" value="C2H2 FINGER DOMAIN TRANSCRIPTION FACTOR (EUROFUNG)-RELATED"/>
    <property type="match status" value="1"/>
</dbReference>
<keyword evidence="1" id="KW-0285">Flavoprotein</keyword>
<keyword evidence="8" id="KW-1185">Reference proteome</keyword>
<name>A0ABP8J4Z7_9ACTN</name>
<dbReference type="PANTHER" id="PTHR30011">
    <property type="entry name" value="ALKANESULFONATE MONOOXYGENASE-RELATED"/>
    <property type="match status" value="1"/>
</dbReference>
<accession>A0ABP8J4Z7</accession>
<keyword evidence="4" id="KW-0503">Monooxygenase</keyword>
<evidence type="ECO:0000256" key="4">
    <source>
        <dbReference type="ARBA" id="ARBA00023033"/>
    </source>
</evidence>
<feature type="domain" description="Luciferase-like" evidence="6">
    <location>
        <begin position="23"/>
        <end position="212"/>
    </location>
</feature>
<organism evidence="7 8">
    <name type="scientific">Tsukamurella soli</name>
    <dbReference type="NCBI Taxonomy" id="644556"/>
    <lineage>
        <taxon>Bacteria</taxon>
        <taxon>Bacillati</taxon>
        <taxon>Actinomycetota</taxon>
        <taxon>Actinomycetes</taxon>
        <taxon>Mycobacteriales</taxon>
        <taxon>Tsukamurellaceae</taxon>
        <taxon>Tsukamurella</taxon>
    </lineage>
</organism>
<evidence type="ECO:0000313" key="8">
    <source>
        <dbReference type="Proteomes" id="UP001500635"/>
    </source>
</evidence>
<dbReference type="Pfam" id="PF00296">
    <property type="entry name" value="Bac_luciferase"/>
    <property type="match status" value="1"/>
</dbReference>
<dbReference type="Gene3D" id="3.20.20.30">
    <property type="entry name" value="Luciferase-like domain"/>
    <property type="match status" value="1"/>
</dbReference>
<dbReference type="EMBL" id="BAABFR010000006">
    <property type="protein sequence ID" value="GAA4385157.1"/>
    <property type="molecule type" value="Genomic_DNA"/>
</dbReference>
<feature type="region of interest" description="Disordered" evidence="5">
    <location>
        <begin position="221"/>
        <end position="259"/>
    </location>
</feature>
<evidence type="ECO:0000259" key="6">
    <source>
        <dbReference type="Pfam" id="PF00296"/>
    </source>
</evidence>
<keyword evidence="3" id="KW-0560">Oxidoreductase</keyword>
<dbReference type="InterPro" id="IPR036661">
    <property type="entry name" value="Luciferase-like_sf"/>
</dbReference>
<dbReference type="InterPro" id="IPR051260">
    <property type="entry name" value="Diverse_substr_monoxygenases"/>
</dbReference>
<dbReference type="SUPFAM" id="SSF51679">
    <property type="entry name" value="Bacterial luciferase-like"/>
    <property type="match status" value="1"/>
</dbReference>
<evidence type="ECO:0000256" key="1">
    <source>
        <dbReference type="ARBA" id="ARBA00022630"/>
    </source>
</evidence>
<reference evidence="8" key="1">
    <citation type="journal article" date="2019" name="Int. J. Syst. Evol. Microbiol.">
        <title>The Global Catalogue of Microorganisms (GCM) 10K type strain sequencing project: providing services to taxonomists for standard genome sequencing and annotation.</title>
        <authorList>
            <consortium name="The Broad Institute Genomics Platform"/>
            <consortium name="The Broad Institute Genome Sequencing Center for Infectious Disease"/>
            <person name="Wu L."/>
            <person name="Ma J."/>
        </authorList>
    </citation>
    <scope>NUCLEOTIDE SEQUENCE [LARGE SCALE GENOMIC DNA]</scope>
    <source>
        <strain evidence="8">JCM 17688</strain>
    </source>
</reference>
<sequence>MADAVVLGADLVFDARPHVSADGIDPTVAAITLAHHTVDLGLIVAASPQRDHPYNLARRLATIDHASGGRAGVLLVPRDPHASPGSPWTRAAPDEAAADAARVLRELWRSFPVDAIVADRATGVFAESHRIVAIDHRGAFDVDGPFQVPWSPQIWPPVLAWNDGPDGAALAAVADVVVRPGEGRFVLHRVNDPESLRRLVRDAPATGEPSGRSLRARLGLSTVEPPTGGRRVFRDPAAHTDQTATVPADTRKAGASHGN</sequence>
<comment type="caution">
    <text evidence="7">The sequence shown here is derived from an EMBL/GenBank/DDBJ whole genome shotgun (WGS) entry which is preliminary data.</text>
</comment>
<evidence type="ECO:0000256" key="2">
    <source>
        <dbReference type="ARBA" id="ARBA00022643"/>
    </source>
</evidence>
<keyword evidence="2" id="KW-0288">FMN</keyword>
<dbReference type="InterPro" id="IPR011251">
    <property type="entry name" value="Luciferase-like_dom"/>
</dbReference>
<evidence type="ECO:0000256" key="5">
    <source>
        <dbReference type="SAM" id="MobiDB-lite"/>
    </source>
</evidence>
<evidence type="ECO:0000313" key="7">
    <source>
        <dbReference type="EMBL" id="GAA4385157.1"/>
    </source>
</evidence>
<dbReference type="Proteomes" id="UP001500635">
    <property type="component" value="Unassembled WGS sequence"/>
</dbReference>
<protein>
    <recommendedName>
        <fullName evidence="6">Luciferase-like domain-containing protein</fullName>
    </recommendedName>
</protein>
<evidence type="ECO:0000256" key="3">
    <source>
        <dbReference type="ARBA" id="ARBA00023002"/>
    </source>
</evidence>